<dbReference type="EMBL" id="JAUIZM010000003">
    <property type="protein sequence ID" value="KAK1394176.1"/>
    <property type="molecule type" value="Genomic_DNA"/>
</dbReference>
<proteinExistence type="predicted"/>
<reference evidence="2" key="2">
    <citation type="submission" date="2023-05" db="EMBL/GenBank/DDBJ databases">
        <authorList>
            <person name="Schelkunov M.I."/>
        </authorList>
    </citation>
    <scope>NUCLEOTIDE SEQUENCE</scope>
    <source>
        <strain evidence="2">Hsosn_3</strain>
        <tissue evidence="2">Leaf</tissue>
    </source>
</reference>
<evidence type="ECO:0000256" key="1">
    <source>
        <dbReference type="SAM" id="SignalP"/>
    </source>
</evidence>
<reference evidence="2" key="1">
    <citation type="submission" date="2023-02" db="EMBL/GenBank/DDBJ databases">
        <title>Genome of toxic invasive species Heracleum sosnowskyi carries increased number of genes despite the absence of recent whole-genome duplications.</title>
        <authorList>
            <person name="Schelkunov M."/>
            <person name="Shtratnikova V."/>
            <person name="Makarenko M."/>
            <person name="Klepikova A."/>
            <person name="Omelchenko D."/>
            <person name="Novikova G."/>
            <person name="Obukhova E."/>
            <person name="Bogdanov V."/>
            <person name="Penin A."/>
            <person name="Logacheva M."/>
        </authorList>
    </citation>
    <scope>NUCLEOTIDE SEQUENCE</scope>
    <source>
        <strain evidence="2">Hsosn_3</strain>
        <tissue evidence="2">Leaf</tissue>
    </source>
</reference>
<sequence>MKATGSCLLFSVFFWCSIQLPMLLHCDYMTNSSYTCEVDHGRPPDIPLAPDCQSMQAFSLATRNRLVTTDFFCGRYRKGCSAASSPRSVVAIVSTFNNQTRRWSKLGAALKWGMSIRRDADTKRMTRLLYHDF</sequence>
<keyword evidence="1" id="KW-0732">Signal</keyword>
<keyword evidence="3" id="KW-1185">Reference proteome</keyword>
<feature type="chain" id="PRO_5041920005" description="Secreted protein" evidence="1">
    <location>
        <begin position="27"/>
        <end position="133"/>
    </location>
</feature>
<dbReference type="Proteomes" id="UP001237642">
    <property type="component" value="Unassembled WGS sequence"/>
</dbReference>
<gene>
    <name evidence="2" type="ORF">POM88_013232</name>
</gene>
<organism evidence="2 3">
    <name type="scientific">Heracleum sosnowskyi</name>
    <dbReference type="NCBI Taxonomy" id="360622"/>
    <lineage>
        <taxon>Eukaryota</taxon>
        <taxon>Viridiplantae</taxon>
        <taxon>Streptophyta</taxon>
        <taxon>Embryophyta</taxon>
        <taxon>Tracheophyta</taxon>
        <taxon>Spermatophyta</taxon>
        <taxon>Magnoliopsida</taxon>
        <taxon>eudicotyledons</taxon>
        <taxon>Gunneridae</taxon>
        <taxon>Pentapetalae</taxon>
        <taxon>asterids</taxon>
        <taxon>campanulids</taxon>
        <taxon>Apiales</taxon>
        <taxon>Apiaceae</taxon>
        <taxon>Apioideae</taxon>
        <taxon>apioid superclade</taxon>
        <taxon>Tordylieae</taxon>
        <taxon>Tordyliinae</taxon>
        <taxon>Heracleum</taxon>
    </lineage>
</organism>
<feature type="signal peptide" evidence="1">
    <location>
        <begin position="1"/>
        <end position="26"/>
    </location>
</feature>
<evidence type="ECO:0000313" key="3">
    <source>
        <dbReference type="Proteomes" id="UP001237642"/>
    </source>
</evidence>
<dbReference type="AlphaFoldDB" id="A0AAD8IYU2"/>
<accession>A0AAD8IYU2</accession>
<name>A0AAD8IYU2_9APIA</name>
<protein>
    <recommendedName>
        <fullName evidence="4">Secreted protein</fullName>
    </recommendedName>
</protein>
<evidence type="ECO:0008006" key="4">
    <source>
        <dbReference type="Google" id="ProtNLM"/>
    </source>
</evidence>
<evidence type="ECO:0000313" key="2">
    <source>
        <dbReference type="EMBL" id="KAK1394176.1"/>
    </source>
</evidence>
<comment type="caution">
    <text evidence="2">The sequence shown here is derived from an EMBL/GenBank/DDBJ whole genome shotgun (WGS) entry which is preliminary data.</text>
</comment>